<feature type="compositionally biased region" description="Low complexity" evidence="1">
    <location>
        <begin position="70"/>
        <end position="80"/>
    </location>
</feature>
<protein>
    <recommendedName>
        <fullName evidence="4">C2H2-type domain-containing protein</fullName>
    </recommendedName>
</protein>
<evidence type="ECO:0008006" key="4">
    <source>
        <dbReference type="Google" id="ProtNLM"/>
    </source>
</evidence>
<dbReference type="InterPro" id="IPR041078">
    <property type="entry name" value="Plavaka"/>
</dbReference>
<sequence length="347" mass="39457">MSRRRMHHGANELKCPHCVKPEKWCKNLSGLTQHINAMHIELLRAPSPLSPSPSPTPEGIQAHSPPPDPAAALASPPSESNHSQELGDDGARQHVLLEDGEPKHRDYHLRLNARPCNEAGEYLHGDSTPTPRTDTEFGDWGPFANQVEFELTEFLFQREQMPQTNIDTLMDLWAADVLRYGGHPPFADHADLYRAIDAIRTGDVPWTCLKVSYSGTRPDGDVPSWMDATYEIWFRDPRRVALKMLANPDFHDLFDVVPYREFTAGGERRYGHMMSGNWAWKQAFQPYTAEFPRANINELLSGDLLHQVIKGTFKDHLVSWVGEYLTQTHGEARGKELLDEIDRRYTD</sequence>
<evidence type="ECO:0000256" key="1">
    <source>
        <dbReference type="SAM" id="MobiDB-lite"/>
    </source>
</evidence>
<dbReference type="EMBL" id="MNAD01001071">
    <property type="protein sequence ID" value="OJT08203.1"/>
    <property type="molecule type" value="Genomic_DNA"/>
</dbReference>
<dbReference type="OrthoDB" id="3199698at2759"/>
<dbReference type="Proteomes" id="UP000184267">
    <property type="component" value="Unassembled WGS sequence"/>
</dbReference>
<dbReference type="AlphaFoldDB" id="A0A1M2VKY7"/>
<accession>A0A1M2VKY7</accession>
<reference evidence="2 3" key="1">
    <citation type="submission" date="2016-10" db="EMBL/GenBank/DDBJ databases">
        <title>Genome sequence of the basidiomycete white-rot fungus Trametes pubescens.</title>
        <authorList>
            <person name="Makela M.R."/>
            <person name="Granchi Z."/>
            <person name="Peng M."/>
            <person name="De Vries R.P."/>
            <person name="Grigoriev I."/>
            <person name="Riley R."/>
            <person name="Hilden K."/>
        </authorList>
    </citation>
    <scope>NUCLEOTIDE SEQUENCE [LARGE SCALE GENOMIC DNA]</scope>
    <source>
        <strain evidence="2 3">FBCC735</strain>
    </source>
</reference>
<dbReference type="Pfam" id="PF18759">
    <property type="entry name" value="Plavaka"/>
    <property type="match status" value="1"/>
</dbReference>
<evidence type="ECO:0000313" key="2">
    <source>
        <dbReference type="EMBL" id="OJT08203.1"/>
    </source>
</evidence>
<comment type="caution">
    <text evidence="2">The sequence shown here is derived from an EMBL/GenBank/DDBJ whole genome shotgun (WGS) entry which is preliminary data.</text>
</comment>
<dbReference type="STRING" id="154538.A0A1M2VKY7"/>
<keyword evidence="3" id="KW-1185">Reference proteome</keyword>
<proteinExistence type="predicted"/>
<organism evidence="2 3">
    <name type="scientific">Trametes pubescens</name>
    <name type="common">White-rot fungus</name>
    <dbReference type="NCBI Taxonomy" id="154538"/>
    <lineage>
        <taxon>Eukaryota</taxon>
        <taxon>Fungi</taxon>
        <taxon>Dikarya</taxon>
        <taxon>Basidiomycota</taxon>
        <taxon>Agaricomycotina</taxon>
        <taxon>Agaricomycetes</taxon>
        <taxon>Polyporales</taxon>
        <taxon>Polyporaceae</taxon>
        <taxon>Trametes</taxon>
    </lineage>
</organism>
<evidence type="ECO:0000313" key="3">
    <source>
        <dbReference type="Proteomes" id="UP000184267"/>
    </source>
</evidence>
<feature type="region of interest" description="Disordered" evidence="1">
    <location>
        <begin position="45"/>
        <end position="88"/>
    </location>
</feature>
<gene>
    <name evidence="2" type="ORF">TRAPUB_899</name>
</gene>
<name>A0A1M2VKY7_TRAPU</name>